<evidence type="ECO:0000259" key="7">
    <source>
        <dbReference type="Pfam" id="PF12823"/>
    </source>
</evidence>
<keyword evidence="4 6" id="KW-1133">Transmembrane helix</keyword>
<gene>
    <name evidence="8" type="ORF">GCM10023184_33910</name>
</gene>
<dbReference type="InterPro" id="IPR023845">
    <property type="entry name" value="DUF3817_TM"/>
</dbReference>
<protein>
    <submittedName>
        <fullName evidence="8">DUF3817 domain-containing protein</fullName>
    </submittedName>
</protein>
<evidence type="ECO:0000313" key="9">
    <source>
        <dbReference type="Proteomes" id="UP001501725"/>
    </source>
</evidence>
<keyword evidence="5 6" id="KW-0472">Membrane</keyword>
<dbReference type="PANTHER" id="PTHR40077">
    <property type="entry name" value="MEMBRANE PROTEIN-RELATED"/>
    <property type="match status" value="1"/>
</dbReference>
<evidence type="ECO:0000256" key="5">
    <source>
        <dbReference type="ARBA" id="ARBA00023136"/>
    </source>
</evidence>
<accession>A0ABP8HDI3</accession>
<dbReference type="NCBIfam" id="TIGR03954">
    <property type="entry name" value="integ_memb_HG"/>
    <property type="match status" value="1"/>
</dbReference>
<evidence type="ECO:0000313" key="8">
    <source>
        <dbReference type="EMBL" id="GAA4337869.1"/>
    </source>
</evidence>
<feature type="domain" description="DUF3817" evidence="7">
    <location>
        <begin position="7"/>
        <end position="94"/>
    </location>
</feature>
<sequence length="95" mass="11107">MQHPAVRRLRVLGYAEALSWIALLFIAMPLKYIWQQPLMVKYVGWIHGILFIAYCLHLLIVKGILKWTFGKMVLGGVAAFFPFGTLWFDKRIERQ</sequence>
<organism evidence="8 9">
    <name type="scientific">Flaviaesturariibacter amylovorans</name>
    <dbReference type="NCBI Taxonomy" id="1084520"/>
    <lineage>
        <taxon>Bacteria</taxon>
        <taxon>Pseudomonadati</taxon>
        <taxon>Bacteroidota</taxon>
        <taxon>Chitinophagia</taxon>
        <taxon>Chitinophagales</taxon>
        <taxon>Chitinophagaceae</taxon>
        <taxon>Flaviaestuariibacter</taxon>
    </lineage>
</organism>
<dbReference type="PANTHER" id="PTHR40077:SF1">
    <property type="entry name" value="MEMBRANE PROTEIN"/>
    <property type="match status" value="1"/>
</dbReference>
<name>A0ABP8HDI3_9BACT</name>
<evidence type="ECO:0000256" key="4">
    <source>
        <dbReference type="ARBA" id="ARBA00022989"/>
    </source>
</evidence>
<dbReference type="Pfam" id="PF12823">
    <property type="entry name" value="DUF3817"/>
    <property type="match status" value="1"/>
</dbReference>
<dbReference type="RefSeq" id="WP_345256976.1">
    <property type="nucleotide sequence ID" value="NZ_BAABGY010000011.1"/>
</dbReference>
<proteinExistence type="predicted"/>
<dbReference type="Proteomes" id="UP001501725">
    <property type="component" value="Unassembled WGS sequence"/>
</dbReference>
<evidence type="ECO:0000256" key="2">
    <source>
        <dbReference type="ARBA" id="ARBA00022475"/>
    </source>
</evidence>
<feature type="transmembrane region" description="Helical" evidence="6">
    <location>
        <begin position="42"/>
        <end position="61"/>
    </location>
</feature>
<reference evidence="9" key="1">
    <citation type="journal article" date="2019" name="Int. J. Syst. Evol. Microbiol.">
        <title>The Global Catalogue of Microorganisms (GCM) 10K type strain sequencing project: providing services to taxonomists for standard genome sequencing and annotation.</title>
        <authorList>
            <consortium name="The Broad Institute Genomics Platform"/>
            <consortium name="The Broad Institute Genome Sequencing Center for Infectious Disease"/>
            <person name="Wu L."/>
            <person name="Ma J."/>
        </authorList>
    </citation>
    <scope>NUCLEOTIDE SEQUENCE [LARGE SCALE GENOMIC DNA]</scope>
    <source>
        <strain evidence="9">JCM 17919</strain>
    </source>
</reference>
<comment type="caution">
    <text evidence="8">The sequence shown here is derived from an EMBL/GenBank/DDBJ whole genome shotgun (WGS) entry which is preliminary data.</text>
</comment>
<comment type="subcellular location">
    <subcellularLocation>
        <location evidence="1">Cell membrane</location>
        <topology evidence="1">Multi-pass membrane protein</topology>
    </subcellularLocation>
</comment>
<evidence type="ECO:0000256" key="3">
    <source>
        <dbReference type="ARBA" id="ARBA00022692"/>
    </source>
</evidence>
<keyword evidence="9" id="KW-1185">Reference proteome</keyword>
<dbReference type="EMBL" id="BAABGY010000011">
    <property type="protein sequence ID" value="GAA4337869.1"/>
    <property type="molecule type" value="Genomic_DNA"/>
</dbReference>
<evidence type="ECO:0000256" key="1">
    <source>
        <dbReference type="ARBA" id="ARBA00004651"/>
    </source>
</evidence>
<feature type="transmembrane region" description="Helical" evidence="6">
    <location>
        <begin position="12"/>
        <end position="30"/>
    </location>
</feature>
<keyword evidence="3 6" id="KW-0812">Transmembrane</keyword>
<feature type="transmembrane region" description="Helical" evidence="6">
    <location>
        <begin position="67"/>
        <end position="88"/>
    </location>
</feature>
<evidence type="ECO:0000256" key="6">
    <source>
        <dbReference type="SAM" id="Phobius"/>
    </source>
</evidence>
<keyword evidence="2" id="KW-1003">Cell membrane</keyword>